<evidence type="ECO:0000313" key="3">
    <source>
        <dbReference type="Proteomes" id="UP001606210"/>
    </source>
</evidence>
<evidence type="ECO:0000256" key="1">
    <source>
        <dbReference type="SAM" id="Coils"/>
    </source>
</evidence>
<name>A0ABW7EZI1_9BURK</name>
<sequence length="143" mass="15797">MATELNVPVHTLKTWLKRPPAGVAPSAAASGLPPSLPARQWSGAERLLALHESHGLSGEALHAWCREKGLFEHQLTAWREAFVSSAAPETAQERRETKAELKTLQGKHEVLQRELRRKERALAEAAALLVLQKKFQALLGDED</sequence>
<proteinExistence type="predicted"/>
<keyword evidence="1" id="KW-0175">Coiled coil</keyword>
<protein>
    <submittedName>
        <fullName evidence="2">Transposase</fullName>
    </submittedName>
</protein>
<comment type="caution">
    <text evidence="2">The sequence shown here is derived from an EMBL/GenBank/DDBJ whole genome shotgun (WGS) entry which is preliminary data.</text>
</comment>
<feature type="coiled-coil region" evidence="1">
    <location>
        <begin position="94"/>
        <end position="128"/>
    </location>
</feature>
<reference evidence="2 3" key="1">
    <citation type="submission" date="2024-08" db="EMBL/GenBank/DDBJ databases">
        <authorList>
            <person name="Lu H."/>
        </authorList>
    </citation>
    <scope>NUCLEOTIDE SEQUENCE [LARGE SCALE GENOMIC DNA]</scope>
    <source>
        <strain evidence="2 3">LYH14W</strain>
    </source>
</reference>
<keyword evidence="3" id="KW-1185">Reference proteome</keyword>
<dbReference type="RefSeq" id="WP_394477530.1">
    <property type="nucleotide sequence ID" value="NZ_JBIGHV010000003.1"/>
</dbReference>
<gene>
    <name evidence="2" type="ORF">ACG00Y_07660</name>
</gene>
<organism evidence="2 3">
    <name type="scientific">Pelomonas parva</name>
    <dbReference type="NCBI Taxonomy" id="3299032"/>
    <lineage>
        <taxon>Bacteria</taxon>
        <taxon>Pseudomonadati</taxon>
        <taxon>Pseudomonadota</taxon>
        <taxon>Betaproteobacteria</taxon>
        <taxon>Burkholderiales</taxon>
        <taxon>Sphaerotilaceae</taxon>
        <taxon>Roseateles</taxon>
    </lineage>
</organism>
<dbReference type="EMBL" id="JBIGHV010000003">
    <property type="protein sequence ID" value="MFG6429782.1"/>
    <property type="molecule type" value="Genomic_DNA"/>
</dbReference>
<evidence type="ECO:0000313" key="2">
    <source>
        <dbReference type="EMBL" id="MFG6429782.1"/>
    </source>
</evidence>
<accession>A0ABW7EZI1</accession>
<dbReference type="Proteomes" id="UP001606210">
    <property type="component" value="Unassembled WGS sequence"/>
</dbReference>